<feature type="non-terminal residue" evidence="2">
    <location>
        <position position="1"/>
    </location>
</feature>
<keyword evidence="1" id="KW-0812">Transmembrane</keyword>
<evidence type="ECO:0000256" key="1">
    <source>
        <dbReference type="SAM" id="Phobius"/>
    </source>
</evidence>
<reference evidence="2 3" key="1">
    <citation type="submission" date="2017-11" db="EMBL/GenBank/DDBJ databases">
        <title>Evolution of Phototrophy in the Chloroflexi Phylum Driven by Horizontal Gene Transfer.</title>
        <authorList>
            <person name="Ward L.M."/>
            <person name="Hemp J."/>
            <person name="Shih P.M."/>
            <person name="Mcglynn S.E."/>
            <person name="Fischer W."/>
        </authorList>
    </citation>
    <scope>NUCLEOTIDE SEQUENCE [LARGE SCALE GENOMIC DNA]</scope>
    <source>
        <strain evidence="2">JP3_7</strain>
    </source>
</reference>
<evidence type="ECO:0000313" key="2">
    <source>
        <dbReference type="EMBL" id="PJF47671.1"/>
    </source>
</evidence>
<evidence type="ECO:0008006" key="4">
    <source>
        <dbReference type="Google" id="ProtNLM"/>
    </source>
</evidence>
<gene>
    <name evidence="2" type="ORF">CUN48_07295</name>
</gene>
<name>A0A2M8QCY8_9CHLR</name>
<comment type="caution">
    <text evidence="2">The sequence shown here is derived from an EMBL/GenBank/DDBJ whole genome shotgun (WGS) entry which is preliminary data.</text>
</comment>
<dbReference type="AlphaFoldDB" id="A0A2M8QCY8"/>
<feature type="transmembrane region" description="Helical" evidence="1">
    <location>
        <begin position="6"/>
        <end position="26"/>
    </location>
</feature>
<accession>A0A2M8QCY8</accession>
<keyword evidence="1" id="KW-1133">Transmembrane helix</keyword>
<proteinExistence type="predicted"/>
<protein>
    <recommendedName>
        <fullName evidence="4">DUF3592 domain-containing protein</fullName>
    </recommendedName>
</protein>
<dbReference type="Proteomes" id="UP000230790">
    <property type="component" value="Unassembled WGS sequence"/>
</dbReference>
<keyword evidence="1" id="KW-0472">Membrane</keyword>
<sequence>PFLIGFVAAAAIIMLVVAAFTALYAYHHHLDLRDGVAYVRIARLMGKRRRKTSRNTPRFYVHFEGLDEMETLPETYEPLCEGAIYTVVYSPRVRRCWEAEAK</sequence>
<organism evidence="2 3">
    <name type="scientific">Candidatus Thermofonsia Clade 3 bacterium</name>
    <dbReference type="NCBI Taxonomy" id="2364212"/>
    <lineage>
        <taxon>Bacteria</taxon>
        <taxon>Bacillati</taxon>
        <taxon>Chloroflexota</taxon>
        <taxon>Candidatus Thermofontia</taxon>
        <taxon>Candidatus Thermofonsia Clade 3</taxon>
    </lineage>
</organism>
<evidence type="ECO:0000313" key="3">
    <source>
        <dbReference type="Proteomes" id="UP000230790"/>
    </source>
</evidence>
<dbReference type="EMBL" id="PGTN01000038">
    <property type="protein sequence ID" value="PJF47671.1"/>
    <property type="molecule type" value="Genomic_DNA"/>
</dbReference>